<name>A0A1H9JQA8_9BACT</name>
<dbReference type="AlphaFoldDB" id="A0A1H9JQA8"/>
<proteinExistence type="predicted"/>
<dbReference type="STRING" id="478744.SAMN05444359_11821"/>
<dbReference type="GO" id="GO:0004672">
    <property type="term" value="F:protein kinase activity"/>
    <property type="evidence" value="ECO:0007669"/>
    <property type="project" value="InterPro"/>
</dbReference>
<accession>A0A1H9JQA8</accession>
<dbReference type="InterPro" id="IPR000719">
    <property type="entry name" value="Prot_kinase_dom"/>
</dbReference>
<dbReference type="SMART" id="SM00220">
    <property type="entry name" value="S_TKc"/>
    <property type="match status" value="1"/>
</dbReference>
<dbReference type="Gene3D" id="1.10.510.10">
    <property type="entry name" value="Transferase(Phosphotransferase) domain 1"/>
    <property type="match status" value="1"/>
</dbReference>
<feature type="domain" description="Protein kinase" evidence="1">
    <location>
        <begin position="1"/>
        <end position="280"/>
    </location>
</feature>
<dbReference type="EMBL" id="FOFB01000018">
    <property type="protein sequence ID" value="SEQ88953.1"/>
    <property type="molecule type" value="Genomic_DNA"/>
</dbReference>
<dbReference type="Proteomes" id="UP000199021">
    <property type="component" value="Unassembled WGS sequence"/>
</dbReference>
<keyword evidence="2" id="KW-0808">Transferase</keyword>
<evidence type="ECO:0000313" key="3">
    <source>
        <dbReference type="Proteomes" id="UP000199021"/>
    </source>
</evidence>
<gene>
    <name evidence="2" type="ORF">SAMN05444359_11821</name>
</gene>
<dbReference type="InParanoid" id="A0A1H9JQA8"/>
<dbReference type="Pfam" id="PF00069">
    <property type="entry name" value="Pkinase"/>
    <property type="match status" value="1"/>
</dbReference>
<organism evidence="2 3">
    <name type="scientific">Neolewinella agarilytica</name>
    <dbReference type="NCBI Taxonomy" id="478744"/>
    <lineage>
        <taxon>Bacteria</taxon>
        <taxon>Pseudomonadati</taxon>
        <taxon>Bacteroidota</taxon>
        <taxon>Saprospiria</taxon>
        <taxon>Saprospirales</taxon>
        <taxon>Lewinellaceae</taxon>
        <taxon>Neolewinella</taxon>
    </lineage>
</organism>
<sequence>MTSNKTQKKFSDQYIGMLGCPQFSFEGEFKGKKVFGYSANNLKSLGFEEFKDILQDPSLLRKYQRLPLPDKLLIAFHIVKSFDFLYGIGYIHADFKSEALFVNLSKKQCAIIDFDSGSVMKSKSDKPTTWGTPQDWLAPEIFEQFATGLNNRSNAKEPIPVKVDLLSDMWSVAVCIHYLIFTFHPFFYFSEISQRSLRKYIQGGYAFPDISNRFPFLTKNQQLLQLHRGFYTNYFRSQLPQEIKDKFVQTFTSGCLNPSLRTSYSQWKSVLRVTQSPPTINYFRVNKTKIEDKKPVIAEWSVDNASVLLVNNQDVTGNKKMSLLIRKDTELTLKAKNPFGEVSKKIKVSVSKDKPIIRYFKSNIPNNFIQSENKITLSWGVTGFDKIEIIGIGDVTNKKSTTINPPRKDVSLVLQATSYFGQTSRHAIFFTVNKKPPIIQSFKSSINTIFDKNRPAELSWDIYNAASIEIDNSVGNVTNKKRISVTPVRDATYTIKATSFFGAVATKQVRLLVSKIPPIINTFSTNKKIVNRIEEIVLSWDVSGAERVFINQQIGDVSNLNSVKYKVTKDVVLTLFAETYFGVQAHQSISIQTSKVPPTIKNFIASKYIVEDDKPIELKWDVDNAANITIDNGAGDVSSTNRKSVRILKDTTFTIKAVSCFGAISTRSIKVQISKTPPKIISFRSQSLLLAEGLTTNLSWSVEGAYSVEIDNGIGKVVMSGKINISPATDTTYTLVAKNYFGYESRSHVYLKILRKPKLNYGSVQLKPLPTLKNPIK</sequence>
<dbReference type="PROSITE" id="PS50011">
    <property type="entry name" value="PROTEIN_KINASE_DOM"/>
    <property type="match status" value="1"/>
</dbReference>
<dbReference type="InterPro" id="IPR011009">
    <property type="entry name" value="Kinase-like_dom_sf"/>
</dbReference>
<dbReference type="PANTHER" id="PTHR24347">
    <property type="entry name" value="SERINE/THREONINE-PROTEIN KINASE"/>
    <property type="match status" value="1"/>
</dbReference>
<keyword evidence="3" id="KW-1185">Reference proteome</keyword>
<dbReference type="SUPFAM" id="SSF56112">
    <property type="entry name" value="Protein kinase-like (PK-like)"/>
    <property type="match status" value="1"/>
</dbReference>
<keyword evidence="2" id="KW-0418">Kinase</keyword>
<dbReference type="RefSeq" id="WP_090170237.1">
    <property type="nucleotide sequence ID" value="NZ_FOFB01000018.1"/>
</dbReference>
<dbReference type="GO" id="GO:0005524">
    <property type="term" value="F:ATP binding"/>
    <property type="evidence" value="ECO:0007669"/>
    <property type="project" value="InterPro"/>
</dbReference>
<evidence type="ECO:0000313" key="2">
    <source>
        <dbReference type="EMBL" id="SEQ88953.1"/>
    </source>
</evidence>
<protein>
    <submittedName>
        <fullName evidence="2">Protein kinase domain-containing protein</fullName>
    </submittedName>
</protein>
<dbReference type="OrthoDB" id="1395036at2"/>
<reference evidence="3" key="1">
    <citation type="submission" date="2016-10" db="EMBL/GenBank/DDBJ databases">
        <authorList>
            <person name="Varghese N."/>
            <person name="Submissions S."/>
        </authorList>
    </citation>
    <scope>NUCLEOTIDE SEQUENCE [LARGE SCALE GENOMIC DNA]</scope>
    <source>
        <strain evidence="3">DSM 24740</strain>
    </source>
</reference>
<evidence type="ECO:0000259" key="1">
    <source>
        <dbReference type="PROSITE" id="PS50011"/>
    </source>
</evidence>